<dbReference type="Proteomes" id="UP001261666">
    <property type="component" value="Unassembled WGS sequence"/>
</dbReference>
<evidence type="ECO:0000313" key="1">
    <source>
        <dbReference type="EMBL" id="MDR6212258.1"/>
    </source>
</evidence>
<comment type="caution">
    <text evidence="1">The sequence shown here is derived from an EMBL/GenBank/DDBJ whole genome shotgun (WGS) entry which is preliminary data.</text>
</comment>
<accession>A0ACC6INM4</accession>
<protein>
    <submittedName>
        <fullName evidence="1">DNA-binding NarL/FixJ family response regulator</fullName>
    </submittedName>
</protein>
<evidence type="ECO:0000313" key="2">
    <source>
        <dbReference type="Proteomes" id="UP001261666"/>
    </source>
</evidence>
<name>A0ACC6INM4_9ACTN</name>
<organism evidence="1 2">
    <name type="scientific">Nocardioides zeae</name>
    <dbReference type="NCBI Taxonomy" id="1457234"/>
    <lineage>
        <taxon>Bacteria</taxon>
        <taxon>Bacillati</taxon>
        <taxon>Actinomycetota</taxon>
        <taxon>Actinomycetes</taxon>
        <taxon>Propionibacteriales</taxon>
        <taxon>Nocardioidaceae</taxon>
        <taxon>Nocardioides</taxon>
    </lineage>
</organism>
<keyword evidence="1" id="KW-0238">DNA-binding</keyword>
<reference evidence="1" key="1">
    <citation type="submission" date="2023-08" db="EMBL/GenBank/DDBJ databases">
        <title>Functional and genomic diversity of the sorghum phyllosphere microbiome.</title>
        <authorList>
            <person name="Shade A."/>
        </authorList>
    </citation>
    <scope>NUCLEOTIDE SEQUENCE</scope>
    <source>
        <strain evidence="1">SORGH_AS_0885</strain>
    </source>
</reference>
<keyword evidence="2" id="KW-1185">Reference proteome</keyword>
<gene>
    <name evidence="1" type="ORF">QE364_003993</name>
</gene>
<proteinExistence type="predicted"/>
<dbReference type="EMBL" id="JAVIZJ010000021">
    <property type="protein sequence ID" value="MDR6212258.1"/>
    <property type="molecule type" value="Genomic_DNA"/>
</dbReference>
<sequence length="214" mass="23107">MTRIAIVDDQDLVREGLSLILGAEPDLEVVCEAANGWEFLQAWDAGAGIDVVLLDLRMPVLDGIATLAELARRPRRPAVLVVTTFDRDALVVDAVTAGADGYVLKRCSRATLVQAVREVAQGRSVLAPEVTRAVLAKARALPSRSPYQLQAFRLTPREQEILALVGKGLSNQEIAEHLTLSEHTVKTHLTSVLSKTSSRDRTQAAILAIRAGIS</sequence>